<keyword evidence="1" id="KW-1133">Transmembrane helix</keyword>
<sequence length="56" mass="6608">MGMLYLGFAGFFLIYLILGWFTDVIEMSTFSAIFSVAFLFLNVYMFWKEKKKEKSS</sequence>
<name>A0A1I3XC96_HALDA</name>
<feature type="transmembrane region" description="Helical" evidence="1">
    <location>
        <begin position="5"/>
        <end position="22"/>
    </location>
</feature>
<protein>
    <submittedName>
        <fullName evidence="2">Uncharacterized protein</fullName>
    </submittedName>
</protein>
<dbReference type="Proteomes" id="UP000183557">
    <property type="component" value="Unassembled WGS sequence"/>
</dbReference>
<organism evidence="2 3">
    <name type="scientific">Halobacillus dabanensis</name>
    <dbReference type="NCBI Taxonomy" id="240302"/>
    <lineage>
        <taxon>Bacteria</taxon>
        <taxon>Bacillati</taxon>
        <taxon>Bacillota</taxon>
        <taxon>Bacilli</taxon>
        <taxon>Bacillales</taxon>
        <taxon>Bacillaceae</taxon>
        <taxon>Halobacillus</taxon>
    </lineage>
</organism>
<feature type="transmembrane region" description="Helical" evidence="1">
    <location>
        <begin position="28"/>
        <end position="47"/>
    </location>
</feature>
<keyword evidence="1" id="KW-0472">Membrane</keyword>
<accession>A0A1I3XC96</accession>
<evidence type="ECO:0000313" key="2">
    <source>
        <dbReference type="EMBL" id="SFK17198.1"/>
    </source>
</evidence>
<keyword evidence="3" id="KW-1185">Reference proteome</keyword>
<keyword evidence="1" id="KW-0812">Transmembrane</keyword>
<evidence type="ECO:0000313" key="3">
    <source>
        <dbReference type="Proteomes" id="UP000183557"/>
    </source>
</evidence>
<reference evidence="3" key="1">
    <citation type="submission" date="2016-10" db="EMBL/GenBank/DDBJ databases">
        <authorList>
            <person name="Varghese N."/>
            <person name="Submissions S."/>
        </authorList>
    </citation>
    <scope>NUCLEOTIDE SEQUENCE [LARGE SCALE GENOMIC DNA]</scope>
    <source>
        <strain evidence="3">CGMCC 1.3704</strain>
    </source>
</reference>
<proteinExistence type="predicted"/>
<evidence type="ECO:0000256" key="1">
    <source>
        <dbReference type="SAM" id="Phobius"/>
    </source>
</evidence>
<dbReference type="EMBL" id="FOSB01000008">
    <property type="protein sequence ID" value="SFK17198.1"/>
    <property type="molecule type" value="Genomic_DNA"/>
</dbReference>
<dbReference type="AlphaFoldDB" id="A0A1I3XC96"/>
<gene>
    <name evidence="2" type="ORF">SAMN04487936_108122</name>
</gene>